<feature type="region of interest" description="Disordered" evidence="1">
    <location>
        <begin position="452"/>
        <end position="471"/>
    </location>
</feature>
<evidence type="ECO:0000313" key="3">
    <source>
        <dbReference type="EMBL" id="TFY98439.1"/>
    </source>
</evidence>
<reference evidence="3 4" key="1">
    <citation type="submission" date="2019-03" db="EMBL/GenBank/DDBJ databases">
        <title>Ramlibacter rhizophilus CCTCC AB2015357, whole genome shotgun sequence.</title>
        <authorList>
            <person name="Zhang X."/>
            <person name="Feng G."/>
            <person name="Zhu H."/>
        </authorList>
    </citation>
    <scope>NUCLEOTIDE SEQUENCE [LARGE SCALE GENOMIC DNA]</scope>
    <source>
        <strain evidence="3 4">CCTCC AB2015357</strain>
    </source>
</reference>
<evidence type="ECO:0000313" key="4">
    <source>
        <dbReference type="Proteomes" id="UP000297564"/>
    </source>
</evidence>
<organism evidence="3 4">
    <name type="scientific">Ramlibacter rhizophilus</name>
    <dbReference type="NCBI Taxonomy" id="1781167"/>
    <lineage>
        <taxon>Bacteria</taxon>
        <taxon>Pseudomonadati</taxon>
        <taxon>Pseudomonadota</taxon>
        <taxon>Betaproteobacteria</taxon>
        <taxon>Burkholderiales</taxon>
        <taxon>Comamonadaceae</taxon>
        <taxon>Ramlibacter</taxon>
    </lineage>
</organism>
<dbReference type="InterPro" id="IPR007844">
    <property type="entry name" value="AsmA"/>
</dbReference>
<evidence type="ECO:0000259" key="2">
    <source>
        <dbReference type="Pfam" id="PF05170"/>
    </source>
</evidence>
<protein>
    <submittedName>
        <fullName evidence="3">AsmA family protein</fullName>
    </submittedName>
</protein>
<dbReference type="EMBL" id="SMLL01000005">
    <property type="protein sequence ID" value="TFY98439.1"/>
    <property type="molecule type" value="Genomic_DNA"/>
</dbReference>
<dbReference type="RefSeq" id="WP_135285590.1">
    <property type="nucleotide sequence ID" value="NZ_SMLL01000005.1"/>
</dbReference>
<accession>A0A4Z0BJ46</accession>
<sequence>MKPVKLIGVVLLVVLSLLVLAAALIAWRFDEAWAKDKLVQAVQQKTQRTLTIDGDLSLAFFPSLGIELNKASLSERNAPQEFASIERARVSVRLWPLLSRQVAVDRLELDGVRARIVRDAGGSFNFDDLLTSQPQPAAAASADTAGEAPVEVDIAGLRITRSSASFQDRQSGQSLQLSEVEVRTDRLGQAGSGALRVGFKARGEQPRLDAGVQLDGRYRYELPKQQFALDQLALTLRGDVLDFSQLDASLKAAHVAYGGAQGSVEARDLVLALKGRQGQDAIEARASLPQLAWAQGRASGPQASAGLKLAGAQRQLDANLTLSALQGVAAKWSADKLAAQWTLRQGPLATSGTIAGGVQADLAQKVLALPGLAGEVQVAHPSLPMKEVKLPLQASLRADWGRSQASGQLATRLDDSALQGKFSVSRFSPLALGFDLAVDRLNVDRYLPQQAAAPAQAPFSPPPGAKAPPAGADTAAIDLSFLRGFDLAGTLRIGALQARQLKFDKVAATLAVKNGRLDADPVSAELYQGKLAAALSAQAEGNRVALRQTLDGIAVGPLLRDAAGKDVLEGRGRLVLDVRSAGGTADAMLRALDGSASLALRDGAIKGINLAKALRQARAALRGESRDAAFAADRAEKTDFSELTASFRIQDGVARNDDLDAKSPFLRVTGAGTLDLPRERIDYLAKATVVASSRGQDGRELDELRGLTIPVRLTGPFDDPSYRLELGALAGELAKQQVRKRVEEQLDKQLGGSKGLGDLLRGLRR</sequence>
<evidence type="ECO:0000256" key="1">
    <source>
        <dbReference type="SAM" id="MobiDB-lite"/>
    </source>
</evidence>
<name>A0A4Z0BJ46_9BURK</name>
<dbReference type="Pfam" id="PF05170">
    <property type="entry name" value="AsmA"/>
    <property type="match status" value="1"/>
</dbReference>
<dbReference type="InterPro" id="IPR052894">
    <property type="entry name" value="AsmA-related"/>
</dbReference>
<dbReference type="PANTHER" id="PTHR30441:SF4">
    <property type="entry name" value="PROTEIN ASMA"/>
    <property type="match status" value="1"/>
</dbReference>
<feature type="domain" description="AsmA" evidence="2">
    <location>
        <begin position="7"/>
        <end position="658"/>
    </location>
</feature>
<dbReference type="OrthoDB" id="9766390at2"/>
<dbReference type="AlphaFoldDB" id="A0A4Z0BJ46"/>
<dbReference type="GO" id="GO:0090313">
    <property type="term" value="P:regulation of protein targeting to membrane"/>
    <property type="evidence" value="ECO:0007669"/>
    <property type="project" value="TreeGrafter"/>
</dbReference>
<dbReference type="GO" id="GO:0005886">
    <property type="term" value="C:plasma membrane"/>
    <property type="evidence" value="ECO:0007669"/>
    <property type="project" value="TreeGrafter"/>
</dbReference>
<comment type="caution">
    <text evidence="3">The sequence shown here is derived from an EMBL/GenBank/DDBJ whole genome shotgun (WGS) entry which is preliminary data.</text>
</comment>
<dbReference type="Proteomes" id="UP000297564">
    <property type="component" value="Unassembled WGS sequence"/>
</dbReference>
<gene>
    <name evidence="3" type="ORF">EZ242_12885</name>
</gene>
<proteinExistence type="predicted"/>
<dbReference type="PANTHER" id="PTHR30441">
    <property type="entry name" value="DUF748 DOMAIN-CONTAINING PROTEIN"/>
    <property type="match status" value="1"/>
</dbReference>
<keyword evidence="4" id="KW-1185">Reference proteome</keyword>